<evidence type="ECO:0000256" key="1">
    <source>
        <dbReference type="SAM" id="Phobius"/>
    </source>
</evidence>
<organism evidence="2 3">
    <name type="scientific">Winogradskyella maritima</name>
    <dbReference type="NCBI Taxonomy" id="1517766"/>
    <lineage>
        <taxon>Bacteria</taxon>
        <taxon>Pseudomonadati</taxon>
        <taxon>Bacteroidota</taxon>
        <taxon>Flavobacteriia</taxon>
        <taxon>Flavobacteriales</taxon>
        <taxon>Flavobacteriaceae</taxon>
        <taxon>Winogradskyella</taxon>
    </lineage>
</organism>
<protein>
    <recommendedName>
        <fullName evidence="4">DUF4258 domain-containing protein</fullName>
    </recommendedName>
</protein>
<evidence type="ECO:0000313" key="3">
    <source>
        <dbReference type="Proteomes" id="UP001595812"/>
    </source>
</evidence>
<dbReference type="Proteomes" id="UP001595812">
    <property type="component" value="Unassembled WGS sequence"/>
</dbReference>
<dbReference type="RefSeq" id="WP_386101787.1">
    <property type="nucleotide sequence ID" value="NZ_JBHSAT010000022.1"/>
</dbReference>
<gene>
    <name evidence="2" type="ORF">ACFOSX_12755</name>
</gene>
<accession>A0ABV8AMH9</accession>
<reference evidence="3" key="1">
    <citation type="journal article" date="2019" name="Int. J. Syst. Evol. Microbiol.">
        <title>The Global Catalogue of Microorganisms (GCM) 10K type strain sequencing project: providing services to taxonomists for standard genome sequencing and annotation.</title>
        <authorList>
            <consortium name="The Broad Institute Genomics Platform"/>
            <consortium name="The Broad Institute Genome Sequencing Center for Infectious Disease"/>
            <person name="Wu L."/>
            <person name="Ma J."/>
        </authorList>
    </citation>
    <scope>NUCLEOTIDE SEQUENCE [LARGE SCALE GENOMIC DNA]</scope>
    <source>
        <strain evidence="3">CECT 8979</strain>
    </source>
</reference>
<proteinExistence type="predicted"/>
<comment type="caution">
    <text evidence="2">The sequence shown here is derived from an EMBL/GenBank/DDBJ whole genome shotgun (WGS) entry which is preliminary data.</text>
</comment>
<evidence type="ECO:0008006" key="4">
    <source>
        <dbReference type="Google" id="ProtNLM"/>
    </source>
</evidence>
<sequence length="123" mass="14019">MKFIHRLGYYLGGFAIGLIILMFFLNGKDASCDYGPNARTTKNIASKTLKYSEDVAITMNNRDIDTIIAKQLIRYGDVDFSESETERDSCKVYHIENSYKDIPVILKVENCDSIATVLKMMFK</sequence>
<keyword evidence="3" id="KW-1185">Reference proteome</keyword>
<feature type="transmembrane region" description="Helical" evidence="1">
    <location>
        <begin position="7"/>
        <end position="25"/>
    </location>
</feature>
<dbReference type="EMBL" id="JBHSAT010000022">
    <property type="protein sequence ID" value="MFC3878101.1"/>
    <property type="molecule type" value="Genomic_DNA"/>
</dbReference>
<evidence type="ECO:0000313" key="2">
    <source>
        <dbReference type="EMBL" id="MFC3878101.1"/>
    </source>
</evidence>
<name>A0ABV8AMH9_9FLAO</name>
<keyword evidence="1" id="KW-1133">Transmembrane helix</keyword>
<keyword evidence="1" id="KW-0472">Membrane</keyword>
<keyword evidence="1" id="KW-0812">Transmembrane</keyword>